<evidence type="ECO:0000256" key="8">
    <source>
        <dbReference type="ARBA" id="ARBA00022833"/>
    </source>
</evidence>
<dbReference type="GO" id="GO:0003899">
    <property type="term" value="F:DNA-directed RNA polymerase activity"/>
    <property type="evidence" value="ECO:0007669"/>
    <property type="project" value="UniProtKB-UniRule"/>
</dbReference>
<dbReference type="Gene3D" id="1.10.860.10">
    <property type="entry name" value="DNAb Helicase, Chain A"/>
    <property type="match status" value="1"/>
</dbReference>
<evidence type="ECO:0000256" key="13">
    <source>
        <dbReference type="PIRNR" id="PIRNR002811"/>
    </source>
</evidence>
<comment type="cofactor">
    <cofactor evidence="12 13 14">
        <name>Zn(2+)</name>
        <dbReference type="ChEBI" id="CHEBI:29105"/>
    </cofactor>
    <text evidence="12 13 14">Binds 1 zinc ion per monomer.</text>
</comment>
<dbReference type="InterPro" id="IPR034151">
    <property type="entry name" value="TOPRIM_DnaG_bac"/>
</dbReference>
<evidence type="ECO:0000313" key="17">
    <source>
        <dbReference type="EMBL" id="RST89567.1"/>
    </source>
</evidence>
<dbReference type="InterPro" id="IPR013264">
    <property type="entry name" value="DNAG_N"/>
</dbReference>
<name>A0A3S0ACD7_9ENTE</name>
<dbReference type="PROSITE" id="PS50880">
    <property type="entry name" value="TOPRIM"/>
    <property type="match status" value="1"/>
</dbReference>
<keyword evidence="6 12" id="KW-0479">Metal-binding</keyword>
<keyword evidence="9" id="KW-0460">Magnesium</keyword>
<dbReference type="InterPro" id="IPR030846">
    <property type="entry name" value="DnaG_bac"/>
</dbReference>
<comment type="domain">
    <text evidence="12">Contains an N-terminal zinc-binding domain, a central core domain that contains the primase activity, and a C-terminal DnaB-binding domain.</text>
</comment>
<feature type="coiled-coil region" evidence="15">
    <location>
        <begin position="432"/>
        <end position="459"/>
    </location>
</feature>
<proteinExistence type="inferred from homology"/>
<dbReference type="EMBL" id="PXZH01000001">
    <property type="protein sequence ID" value="RST89567.1"/>
    <property type="molecule type" value="Genomic_DNA"/>
</dbReference>
<evidence type="ECO:0000256" key="12">
    <source>
        <dbReference type="HAMAP-Rule" id="MF_00974"/>
    </source>
</evidence>
<dbReference type="AlphaFoldDB" id="A0A3S0ACD7"/>
<keyword evidence="7 12" id="KW-0863">Zinc-finger</keyword>
<dbReference type="FunFam" id="3.90.580.10:FF:000001">
    <property type="entry name" value="DNA primase"/>
    <property type="match status" value="1"/>
</dbReference>
<keyword evidence="3 12" id="KW-0808">Transferase</keyword>
<dbReference type="Pfam" id="PF08275">
    <property type="entry name" value="DNAG_N"/>
    <property type="match status" value="1"/>
</dbReference>
<dbReference type="SUPFAM" id="SSF57783">
    <property type="entry name" value="Zinc beta-ribbon"/>
    <property type="match status" value="1"/>
</dbReference>
<dbReference type="EC" id="2.7.7.101" evidence="12"/>
<dbReference type="SUPFAM" id="SSF56731">
    <property type="entry name" value="DNA primase core"/>
    <property type="match status" value="1"/>
</dbReference>
<evidence type="ECO:0000256" key="15">
    <source>
        <dbReference type="SAM" id="Coils"/>
    </source>
</evidence>
<dbReference type="Gene3D" id="3.90.980.10">
    <property type="entry name" value="DNA primase, catalytic core, N-terminal domain"/>
    <property type="match status" value="1"/>
</dbReference>
<keyword evidence="10 12" id="KW-0238">DNA-binding</keyword>
<evidence type="ECO:0000256" key="11">
    <source>
        <dbReference type="ARBA" id="ARBA00023163"/>
    </source>
</evidence>
<keyword evidence="15" id="KW-0175">Coiled coil</keyword>
<dbReference type="InterPro" id="IPR016136">
    <property type="entry name" value="DNA_helicase_N/primase_C"/>
</dbReference>
<evidence type="ECO:0000256" key="9">
    <source>
        <dbReference type="ARBA" id="ARBA00022842"/>
    </source>
</evidence>
<evidence type="ECO:0000256" key="5">
    <source>
        <dbReference type="ARBA" id="ARBA00022705"/>
    </source>
</evidence>
<dbReference type="GO" id="GO:0006269">
    <property type="term" value="P:DNA replication, synthesis of primer"/>
    <property type="evidence" value="ECO:0007669"/>
    <property type="project" value="UniProtKB-UniRule"/>
</dbReference>
<dbReference type="GO" id="GO:1990077">
    <property type="term" value="C:primosome complex"/>
    <property type="evidence" value="ECO:0007669"/>
    <property type="project" value="UniProtKB-KW"/>
</dbReference>
<evidence type="ECO:0000256" key="7">
    <source>
        <dbReference type="ARBA" id="ARBA00022771"/>
    </source>
</evidence>
<evidence type="ECO:0000256" key="4">
    <source>
        <dbReference type="ARBA" id="ARBA00022695"/>
    </source>
</evidence>
<evidence type="ECO:0000256" key="1">
    <source>
        <dbReference type="ARBA" id="ARBA00022478"/>
    </source>
</evidence>
<dbReference type="PANTHER" id="PTHR30313">
    <property type="entry name" value="DNA PRIMASE"/>
    <property type="match status" value="1"/>
</dbReference>
<accession>A0A3S0ACD7</accession>
<dbReference type="SMART" id="SM00493">
    <property type="entry name" value="TOPRIM"/>
    <property type="match status" value="1"/>
</dbReference>
<dbReference type="PIRSF" id="PIRSF002811">
    <property type="entry name" value="DnaG"/>
    <property type="match status" value="1"/>
</dbReference>
<dbReference type="Proteomes" id="UP000277864">
    <property type="component" value="Unassembled WGS sequence"/>
</dbReference>
<evidence type="ECO:0000256" key="6">
    <source>
        <dbReference type="ARBA" id="ARBA00022723"/>
    </source>
</evidence>
<dbReference type="GO" id="GO:0008270">
    <property type="term" value="F:zinc ion binding"/>
    <property type="evidence" value="ECO:0007669"/>
    <property type="project" value="UniProtKB-UniRule"/>
</dbReference>
<dbReference type="InterPro" id="IPR036977">
    <property type="entry name" value="DNA_primase_Znf_CHC2"/>
</dbReference>
<gene>
    <name evidence="12" type="primary">dnaG</name>
    <name evidence="17" type="ORF">C7P63_00350</name>
</gene>
<dbReference type="CDD" id="cd03364">
    <property type="entry name" value="TOPRIM_DnaG_primases"/>
    <property type="match status" value="1"/>
</dbReference>
<reference evidence="17 18" key="1">
    <citation type="submission" date="2018-03" db="EMBL/GenBank/DDBJ databases">
        <authorList>
            <person name="Gulvik C.A."/>
        </authorList>
    </citation>
    <scope>NUCLEOTIDE SEQUENCE [LARGE SCALE GENOMIC DNA]</scope>
    <source>
        <strain evidence="17 18">JCM 31581</strain>
    </source>
</reference>
<protein>
    <recommendedName>
        <fullName evidence="12 13">DNA primase</fullName>
        <ecNumber evidence="12">2.7.7.101</ecNumber>
    </recommendedName>
</protein>
<evidence type="ECO:0000256" key="14">
    <source>
        <dbReference type="PIRSR" id="PIRSR002811-1"/>
    </source>
</evidence>
<feature type="domain" description="Toprim" evidence="16">
    <location>
        <begin position="269"/>
        <end position="353"/>
    </location>
</feature>
<feature type="zinc finger region" description="CHC2-type" evidence="12 14">
    <location>
        <begin position="42"/>
        <end position="66"/>
    </location>
</feature>
<keyword evidence="5 12" id="KW-0235">DNA replication</keyword>
<evidence type="ECO:0000313" key="18">
    <source>
        <dbReference type="Proteomes" id="UP000277864"/>
    </source>
</evidence>
<keyword evidence="4 12" id="KW-0548">Nucleotidyltransferase</keyword>
<dbReference type="NCBIfam" id="TIGR01391">
    <property type="entry name" value="dnaG"/>
    <property type="match status" value="1"/>
</dbReference>
<dbReference type="InterPro" id="IPR006171">
    <property type="entry name" value="TOPRIM_dom"/>
</dbReference>
<dbReference type="OrthoDB" id="9803773at2"/>
<dbReference type="InterPro" id="IPR002694">
    <property type="entry name" value="Znf_CHC2"/>
</dbReference>
<dbReference type="Gene3D" id="3.90.580.10">
    <property type="entry name" value="Zinc finger, CHC2-type domain"/>
    <property type="match status" value="1"/>
</dbReference>
<keyword evidence="1 12" id="KW-0240">DNA-directed RNA polymerase</keyword>
<organism evidence="17 18">
    <name type="scientific">Vagococcus humatus</name>
    <dbReference type="NCBI Taxonomy" id="1889241"/>
    <lineage>
        <taxon>Bacteria</taxon>
        <taxon>Bacillati</taxon>
        <taxon>Bacillota</taxon>
        <taxon>Bacilli</taxon>
        <taxon>Lactobacillales</taxon>
        <taxon>Enterococcaceae</taxon>
        <taxon>Vagococcus</taxon>
    </lineage>
</organism>
<dbReference type="SUPFAM" id="SSF117023">
    <property type="entry name" value="DNA primase DnaG, C-terminal domain"/>
    <property type="match status" value="1"/>
</dbReference>
<evidence type="ECO:0000256" key="3">
    <source>
        <dbReference type="ARBA" id="ARBA00022679"/>
    </source>
</evidence>
<comment type="similarity">
    <text evidence="12 13">Belongs to the DnaG primase family.</text>
</comment>
<dbReference type="InterPro" id="IPR050219">
    <property type="entry name" value="DnaG_primase"/>
</dbReference>
<comment type="caution">
    <text evidence="17">The sequence shown here is derived from an EMBL/GenBank/DDBJ whole genome shotgun (WGS) entry which is preliminary data.</text>
</comment>
<dbReference type="Gene3D" id="3.40.1360.10">
    <property type="match status" value="1"/>
</dbReference>
<keyword evidence="2 12" id="KW-0639">Primosome</keyword>
<evidence type="ECO:0000256" key="2">
    <source>
        <dbReference type="ARBA" id="ARBA00022515"/>
    </source>
</evidence>
<dbReference type="Pfam" id="PF10410">
    <property type="entry name" value="DnaB_bind"/>
    <property type="match status" value="1"/>
</dbReference>
<dbReference type="Pfam" id="PF01807">
    <property type="entry name" value="Zn_ribbon_DnaG"/>
    <property type="match status" value="1"/>
</dbReference>
<dbReference type="GO" id="GO:0000428">
    <property type="term" value="C:DNA-directed RNA polymerase complex"/>
    <property type="evidence" value="ECO:0007669"/>
    <property type="project" value="UniProtKB-KW"/>
</dbReference>
<dbReference type="HAMAP" id="MF_00974">
    <property type="entry name" value="DNA_primase_DnaG"/>
    <property type="match status" value="1"/>
</dbReference>
<dbReference type="InterPro" id="IPR019475">
    <property type="entry name" value="DNA_primase_DnaB-bd"/>
</dbReference>
<dbReference type="SMART" id="SM00400">
    <property type="entry name" value="ZnF_CHCC"/>
    <property type="match status" value="1"/>
</dbReference>
<dbReference type="RefSeq" id="WP_125942176.1">
    <property type="nucleotide sequence ID" value="NZ_PXZH01000001.1"/>
</dbReference>
<evidence type="ECO:0000259" key="16">
    <source>
        <dbReference type="PROSITE" id="PS50880"/>
    </source>
</evidence>
<dbReference type="GO" id="GO:0003677">
    <property type="term" value="F:DNA binding"/>
    <property type="evidence" value="ECO:0007669"/>
    <property type="project" value="UniProtKB-KW"/>
</dbReference>
<sequence length="625" mass="72328">MNEVQRIPQDVIETIRQQTNIVTIVEQSVQLKKSGKNYFGLCPFHDEKTPSFSVAEDKQIYYCFGCGKGGNVFQFIQDLDGVTFPEAVQKVADIANVSLDYQFQTGPSESVPGNSLTHELLQIHEEACQLYHHILVNTEVGSEALAYLKQRGLTEEQILEQEIGYAPNERNLLKQVLENKGMSQQGLVESGLMIETKTGELFDRFFNRIIFPIRNDQGKPIAFSGRLFDQQVADKRAPKYLNSPETKLFNKRQVLYNFSYARAHARKLNDLFLFEGFMDVLAANRANVLAGVASMGTSLTNEQIQKIAKIVDQVTICYDGDQAGIEATKRSLETFQTQTKLKVNVLRLPEKLDPDDYIKKYGETAFYELATHHKETAMNFWLFYYELDKNLTNELDQLQYIDEVLTELAKLNSVIEREMYLKQLADRFHLSIESLQETLQQKKQALRRHAKQARGLTQAPLTEEVNHAISQPVYVEKNNLTLGEKAEQRLLYRILNEPSVAMQIAKEPDFSFMHDTYQEIFMHFQDYMLTHTEYEEADFINYVKEGELKQKIIEIAYLDIPETSSELELQDYLKEIRLEQLRQRKNQLIDSQKEAKRYGNQEQELEIALELFNIQKQLNQQSLQN</sequence>
<dbReference type="InterPro" id="IPR037068">
    <property type="entry name" value="DNA_primase_core_N_sf"/>
</dbReference>
<keyword evidence="18" id="KW-1185">Reference proteome</keyword>
<dbReference type="PANTHER" id="PTHR30313:SF2">
    <property type="entry name" value="DNA PRIMASE"/>
    <property type="match status" value="1"/>
</dbReference>
<comment type="function">
    <text evidence="12 13">RNA polymerase that catalyzes the synthesis of short RNA molecules used as primers for DNA polymerase during DNA replication.</text>
</comment>
<keyword evidence="11 12" id="KW-0804">Transcription</keyword>
<evidence type="ECO:0000256" key="10">
    <source>
        <dbReference type="ARBA" id="ARBA00023125"/>
    </source>
</evidence>
<dbReference type="GO" id="GO:0005737">
    <property type="term" value="C:cytoplasm"/>
    <property type="evidence" value="ECO:0007669"/>
    <property type="project" value="TreeGrafter"/>
</dbReference>
<comment type="catalytic activity">
    <reaction evidence="12">
        <text>ssDNA + n NTP = ssDNA/pppN(pN)n-1 hybrid + (n-1) diphosphate.</text>
        <dbReference type="EC" id="2.7.7.101"/>
    </reaction>
</comment>
<dbReference type="Pfam" id="PF13155">
    <property type="entry name" value="Toprim_2"/>
    <property type="match status" value="1"/>
</dbReference>
<keyword evidence="8 12" id="KW-0862">Zinc</keyword>
<dbReference type="InterPro" id="IPR006295">
    <property type="entry name" value="DNA_primase_DnaG"/>
</dbReference>
<comment type="subunit">
    <text evidence="12">Monomer. Interacts with DnaB.</text>
</comment>